<dbReference type="Proteomes" id="UP000183760">
    <property type="component" value="Unassembled WGS sequence"/>
</dbReference>
<comment type="caution">
    <text evidence="1">The sequence shown here is derived from an EMBL/GenBank/DDBJ whole genome shotgun (WGS) entry which is preliminary data.</text>
</comment>
<protein>
    <recommendedName>
        <fullName evidence="5">Lipoprotein</fullName>
    </recommendedName>
</protein>
<gene>
    <name evidence="1" type="ORF">MFU01_77740</name>
    <name evidence="2" type="ORF">SAMN05443572_111110</name>
</gene>
<dbReference type="STRING" id="1334629.MFUL124B02_12330"/>
<dbReference type="OrthoDB" id="5509051at2"/>
<organism evidence="1 4">
    <name type="scientific">Myxococcus fulvus</name>
    <dbReference type="NCBI Taxonomy" id="33"/>
    <lineage>
        <taxon>Bacteria</taxon>
        <taxon>Pseudomonadati</taxon>
        <taxon>Myxococcota</taxon>
        <taxon>Myxococcia</taxon>
        <taxon>Myxococcales</taxon>
        <taxon>Cystobacterineae</taxon>
        <taxon>Myxococcaceae</taxon>
        <taxon>Myxococcus</taxon>
    </lineage>
</organism>
<evidence type="ECO:0000313" key="4">
    <source>
        <dbReference type="Proteomes" id="UP000321514"/>
    </source>
</evidence>
<evidence type="ECO:0000313" key="1">
    <source>
        <dbReference type="EMBL" id="GEN12737.1"/>
    </source>
</evidence>
<dbReference type="AlphaFoldDB" id="A0A511TEY9"/>
<reference evidence="1 4" key="2">
    <citation type="submission" date="2019-07" db="EMBL/GenBank/DDBJ databases">
        <title>Whole genome shotgun sequence of Myxococcus fulvus NBRC 100333.</title>
        <authorList>
            <person name="Hosoyama A."/>
            <person name="Uohara A."/>
            <person name="Ohji S."/>
            <person name="Ichikawa N."/>
        </authorList>
    </citation>
    <scope>NUCLEOTIDE SEQUENCE [LARGE SCALE GENOMIC DNA]</scope>
    <source>
        <strain evidence="1 4">NBRC 100333</strain>
    </source>
</reference>
<reference evidence="2 3" key="1">
    <citation type="submission" date="2016-10" db="EMBL/GenBank/DDBJ databases">
        <authorList>
            <person name="Varghese N."/>
            <person name="Submissions S."/>
        </authorList>
    </citation>
    <scope>NUCLEOTIDE SEQUENCE [LARGE SCALE GENOMIC DNA]</scope>
    <source>
        <strain evidence="2 3">DSM 16525</strain>
    </source>
</reference>
<dbReference type="EMBL" id="FOIB01000011">
    <property type="protein sequence ID" value="SEU36170.1"/>
    <property type="molecule type" value="Genomic_DNA"/>
</dbReference>
<evidence type="ECO:0008006" key="5">
    <source>
        <dbReference type="Google" id="ProtNLM"/>
    </source>
</evidence>
<dbReference type="Proteomes" id="UP000321514">
    <property type="component" value="Unassembled WGS sequence"/>
</dbReference>
<evidence type="ECO:0000313" key="2">
    <source>
        <dbReference type="EMBL" id="SEU36170.1"/>
    </source>
</evidence>
<name>A0A511TEY9_MYXFU</name>
<keyword evidence="3" id="KW-1185">Reference proteome</keyword>
<evidence type="ECO:0000313" key="3">
    <source>
        <dbReference type="Proteomes" id="UP000183760"/>
    </source>
</evidence>
<dbReference type="PROSITE" id="PS51257">
    <property type="entry name" value="PROKAR_LIPOPROTEIN"/>
    <property type="match status" value="1"/>
</dbReference>
<sequence length="234" mass="25333">MRSTEEWSRLGGLVIAGLAVLAACAVLIPRLLSFAAGPEAEIITALKHTEAYGFSLPIPLADAPLVSQELHFARITVTVEPGGQRAEAHATLDFNGTLGPTRVGTAGVEKVPFVRRGGDWVPEKNTSPRLVAVVSALEARRRALESADAQALARLTVPGNPGAGGAEWDELKMLRGRLYRAEAWYIRLEREQAVVTEHWRLQGSLPSRPVDTRGQRSLSLTLHGDEFLFSPGLM</sequence>
<dbReference type="RefSeq" id="WP_074957946.1">
    <property type="nucleotide sequence ID" value="NZ_BJXR01000068.1"/>
</dbReference>
<dbReference type="EMBL" id="BJXR01000068">
    <property type="protein sequence ID" value="GEN12737.1"/>
    <property type="molecule type" value="Genomic_DNA"/>
</dbReference>
<accession>A0A511TEY9</accession>
<proteinExistence type="predicted"/>